<accession>A0A2S4VIH9</accession>
<evidence type="ECO:0000313" key="2">
    <source>
        <dbReference type="Proteomes" id="UP000238274"/>
    </source>
</evidence>
<gene>
    <name evidence="1" type="ORF">PSHT_09216</name>
</gene>
<dbReference type="EMBL" id="PKSM01000129">
    <property type="protein sequence ID" value="POW09268.1"/>
    <property type="molecule type" value="Genomic_DNA"/>
</dbReference>
<organism evidence="1 2">
    <name type="scientific">Puccinia striiformis</name>
    <dbReference type="NCBI Taxonomy" id="27350"/>
    <lineage>
        <taxon>Eukaryota</taxon>
        <taxon>Fungi</taxon>
        <taxon>Dikarya</taxon>
        <taxon>Basidiomycota</taxon>
        <taxon>Pucciniomycotina</taxon>
        <taxon>Pucciniomycetes</taxon>
        <taxon>Pucciniales</taxon>
        <taxon>Pucciniaceae</taxon>
        <taxon>Puccinia</taxon>
    </lineage>
</organism>
<dbReference type="AlphaFoldDB" id="A0A2S4VIH9"/>
<dbReference type="VEuPathDB" id="FungiDB:PSTT_06247"/>
<reference evidence="2" key="2">
    <citation type="journal article" date="2018" name="BMC Genomics">
        <title>Genomic insights into host adaptation between the wheat stripe rust pathogen (Puccinia striiformis f. sp. tritici) and the barley stripe rust pathogen (Puccinia striiformis f. sp. hordei).</title>
        <authorList>
            <person name="Xia C."/>
            <person name="Wang M."/>
            <person name="Yin C."/>
            <person name="Cornejo O.E."/>
            <person name="Hulbert S.H."/>
            <person name="Chen X."/>
        </authorList>
    </citation>
    <scope>NUCLEOTIDE SEQUENCE [LARGE SCALE GENOMIC DNA]</scope>
    <source>
        <strain evidence="2">93TX-2</strain>
    </source>
</reference>
<comment type="caution">
    <text evidence="1">The sequence shown here is derived from an EMBL/GenBank/DDBJ whole genome shotgun (WGS) entry which is preliminary data.</text>
</comment>
<dbReference type="VEuPathDB" id="FungiDB:PSHT_09216"/>
<name>A0A2S4VIH9_9BASI</name>
<dbReference type="OrthoDB" id="2505745at2759"/>
<evidence type="ECO:0000313" key="1">
    <source>
        <dbReference type="EMBL" id="POW09268.1"/>
    </source>
</evidence>
<protein>
    <submittedName>
        <fullName evidence="1">Uncharacterized protein</fullName>
    </submittedName>
</protein>
<reference evidence="2" key="3">
    <citation type="journal article" date="2018" name="Mol. Plant Microbe Interact.">
        <title>Genome sequence resources for the wheat stripe rust pathogen (Puccinia striiformis f. sp. tritici) and the barley stripe rust pathogen (Puccinia striiformis f. sp. hordei).</title>
        <authorList>
            <person name="Xia C."/>
            <person name="Wang M."/>
            <person name="Yin C."/>
            <person name="Cornejo O.E."/>
            <person name="Hulbert S.H."/>
            <person name="Chen X."/>
        </authorList>
    </citation>
    <scope>NUCLEOTIDE SEQUENCE [LARGE SCALE GENOMIC DNA]</scope>
    <source>
        <strain evidence="2">93TX-2</strain>
    </source>
</reference>
<keyword evidence="2" id="KW-1185">Reference proteome</keyword>
<proteinExistence type="predicted"/>
<sequence length="99" mass="10932">MIMTICRTSPLPAMPGVSRQLFMSRSHLLAARPAFSGLSRGYHGASIHQHQTTEFLKKLVEAKETKGYHFVKSQKGSKGKVTAGNGWSMIPVVFKMVID</sequence>
<dbReference type="Proteomes" id="UP000238274">
    <property type="component" value="Unassembled WGS sequence"/>
</dbReference>
<reference evidence="1 2" key="1">
    <citation type="submission" date="2017-12" db="EMBL/GenBank/DDBJ databases">
        <title>Gene loss provides genomic basis for host adaptation in cereal stripe rust fungi.</title>
        <authorList>
            <person name="Xia C."/>
        </authorList>
    </citation>
    <scope>NUCLEOTIDE SEQUENCE [LARGE SCALE GENOMIC DNA]</scope>
    <source>
        <strain evidence="1 2">93TX-2</strain>
    </source>
</reference>